<organism evidence="2 3">
    <name type="scientific">Drechslerella dactyloides</name>
    <name type="common">Nematode-trapping fungus</name>
    <name type="synonym">Arthrobotrys dactyloides</name>
    <dbReference type="NCBI Taxonomy" id="74499"/>
    <lineage>
        <taxon>Eukaryota</taxon>
        <taxon>Fungi</taxon>
        <taxon>Dikarya</taxon>
        <taxon>Ascomycota</taxon>
        <taxon>Pezizomycotina</taxon>
        <taxon>Orbiliomycetes</taxon>
        <taxon>Orbiliales</taxon>
        <taxon>Orbiliaceae</taxon>
        <taxon>Drechslerella</taxon>
    </lineage>
</organism>
<dbReference type="EMBL" id="JAQGDS010000020">
    <property type="protein sequence ID" value="KAJ6255786.1"/>
    <property type="molecule type" value="Genomic_DNA"/>
</dbReference>
<protein>
    <submittedName>
        <fullName evidence="2">Uncharacterized protein</fullName>
    </submittedName>
</protein>
<dbReference type="Gene3D" id="3.40.50.1580">
    <property type="entry name" value="Nucleoside phosphorylase domain"/>
    <property type="match status" value="1"/>
</dbReference>
<dbReference type="PANTHER" id="PTHR46082:SF11">
    <property type="entry name" value="AAA+ ATPASE DOMAIN-CONTAINING PROTEIN-RELATED"/>
    <property type="match status" value="1"/>
</dbReference>
<reference evidence="2" key="1">
    <citation type="submission" date="2023-01" db="EMBL/GenBank/DDBJ databases">
        <title>The chitinases involved in constricting ring structure development in the nematode-trapping fungus Drechslerella dactyloides.</title>
        <authorList>
            <person name="Wang R."/>
            <person name="Zhang L."/>
            <person name="Tang P."/>
            <person name="Li S."/>
            <person name="Liang L."/>
        </authorList>
    </citation>
    <scope>NUCLEOTIDE SEQUENCE</scope>
    <source>
        <strain evidence="2">YMF1.00031</strain>
    </source>
</reference>
<dbReference type="AlphaFoldDB" id="A0AAD6IPF8"/>
<evidence type="ECO:0000256" key="1">
    <source>
        <dbReference type="SAM" id="MobiDB-lite"/>
    </source>
</evidence>
<feature type="region of interest" description="Disordered" evidence="1">
    <location>
        <begin position="585"/>
        <end position="604"/>
    </location>
</feature>
<dbReference type="SUPFAM" id="SSF53167">
    <property type="entry name" value="Purine and uridine phosphorylases"/>
    <property type="match status" value="1"/>
</dbReference>
<keyword evidence="3" id="KW-1185">Reference proteome</keyword>
<dbReference type="InterPro" id="IPR053137">
    <property type="entry name" value="NLR-like"/>
</dbReference>
<dbReference type="InterPro" id="IPR035994">
    <property type="entry name" value="Nucleoside_phosphorylase_sf"/>
</dbReference>
<accession>A0AAD6IPF8</accession>
<evidence type="ECO:0000313" key="2">
    <source>
        <dbReference type="EMBL" id="KAJ6255786.1"/>
    </source>
</evidence>
<dbReference type="PANTHER" id="PTHR46082">
    <property type="entry name" value="ATP/GTP-BINDING PROTEIN-RELATED"/>
    <property type="match status" value="1"/>
</dbReference>
<proteinExistence type="predicted"/>
<feature type="compositionally biased region" description="Basic and acidic residues" evidence="1">
    <location>
        <begin position="590"/>
        <end position="604"/>
    </location>
</feature>
<name>A0AAD6IPF8_DREDA</name>
<comment type="caution">
    <text evidence="2">The sequence shown here is derived from an EMBL/GenBank/DDBJ whole genome shotgun (WGS) entry which is preliminary data.</text>
</comment>
<dbReference type="Proteomes" id="UP001221413">
    <property type="component" value="Unassembled WGS sequence"/>
</dbReference>
<evidence type="ECO:0000313" key="3">
    <source>
        <dbReference type="Proteomes" id="UP001221413"/>
    </source>
</evidence>
<dbReference type="GO" id="GO:0003824">
    <property type="term" value="F:catalytic activity"/>
    <property type="evidence" value="ECO:0007669"/>
    <property type="project" value="InterPro"/>
</dbReference>
<sequence>MATGLKTSDYSVGWICSVPIELAAVRAILDETHPPLDVADGDTNVYTFGRIDRHNVVIACLPEGRYGVTRASIAATHMCSTFTRLRFGLMYDFGKAMENGKIHTHRFVKRAPSILLSAAASTKAMDQAELGEKLSDAARKVGEDMRFHYPVGTPTDRSALIITTWPARGVRARLANYATLPKRMERSDAESARKQEVLLRDGGGGPMDDFPCLVIRGICDPDGHKNKRWQPYCALIAVVYAKELLLQVPTERTKPKMIVNSEGGSTGSIFVVPFRMPFPRNCTFVGRTEELGRIHKYFSDLGKTQIAIEYVCRHRRDYAAVFWVSTASEDSIRTSFIDTMQYVVQEQARITWPESAPDYQAIGFKLGMPGLADSKGVVSADPEAARNIQSALFRWLQLPAAGPSSLQAVDRSFPGSAEQTALDGLDNESAVRLLSNWYTINNEARTLVEKLGFMSLAIGHAGCYICEAKIPLGEYSSHYDEAFMSTWEPSFLQIEKQDAEAASLLLTCSYLNPGDIFENLWEDEPCDRISIRERVLLLASYSLVRLIRFGLFSVHPVVHSWTRGRAGEPERFRAIRHAVNILGRGSQQEKVSRQSGKWDGREGG</sequence>
<gene>
    <name evidence="2" type="ORF">Dda_9467</name>
</gene>
<dbReference type="GO" id="GO:0009116">
    <property type="term" value="P:nucleoside metabolic process"/>
    <property type="evidence" value="ECO:0007669"/>
    <property type="project" value="InterPro"/>
</dbReference>